<keyword evidence="3" id="KW-1185">Reference proteome</keyword>
<dbReference type="EMBL" id="CP013655">
    <property type="protein sequence ID" value="ALS36782.1"/>
    <property type="molecule type" value="Genomic_DNA"/>
</dbReference>
<feature type="signal peptide" evidence="1">
    <location>
        <begin position="1"/>
        <end position="19"/>
    </location>
</feature>
<gene>
    <name evidence="2" type="ORF">ATZ35_06315</name>
</gene>
<reference evidence="3" key="1">
    <citation type="submission" date="2015-12" db="EMBL/GenBank/DDBJ databases">
        <authorList>
            <person name="Lauer A."/>
            <person name="Humrighouse B."/>
            <person name="Loparev V."/>
            <person name="Shewmaker P.L."/>
            <person name="Whitney A.M."/>
            <person name="McLaughlin R.W."/>
        </authorList>
    </citation>
    <scope>NUCLEOTIDE SEQUENCE [LARGE SCALE GENOMIC DNA]</scope>
    <source>
        <strain evidence="3">LMG 26678</strain>
    </source>
</reference>
<dbReference type="STRING" id="118060.ATZ35_06315"/>
<dbReference type="RefSeq" id="WP_208930002.1">
    <property type="nucleotide sequence ID" value="NZ_CP013655.1"/>
</dbReference>
<evidence type="ECO:0000256" key="1">
    <source>
        <dbReference type="SAM" id="SignalP"/>
    </source>
</evidence>
<accession>A0A0U2IU47</accession>
<dbReference type="Proteomes" id="UP000067523">
    <property type="component" value="Chromosome"/>
</dbReference>
<proteinExistence type="predicted"/>
<sequence>MKKAILATLLSATALTLFAAPASATEKTTKTDVGVQFKPSGPTIPAEDMKPFKDNLAVVFKPSSFKFGPAEAVAGAVKLNNVKGDNSNLDGATISEQGQYLVVNDDRDLEKSADKKNSPWTLKANMSELTTADGAAKLASAKLEMNLTGLKKYNIGSVIGADNDYVPMNPWDAAVNGVKPIDNFAVAGESGVTLPTDTKVVLEAGSTSKSEIMTKKTANEYKGGVATAITDVKLAILDADQDGKSFAGTVTWYLDDNPTF</sequence>
<evidence type="ECO:0000313" key="3">
    <source>
        <dbReference type="Proteomes" id="UP000067523"/>
    </source>
</evidence>
<feature type="chain" id="PRO_5038882846" evidence="1">
    <location>
        <begin position="20"/>
        <end position="260"/>
    </location>
</feature>
<protein>
    <submittedName>
        <fullName evidence="2">Uncharacterized protein</fullName>
    </submittedName>
</protein>
<dbReference type="AlphaFoldDB" id="A0A0U2IU47"/>
<organism evidence="2 3">
    <name type="scientific">Enterococcus rotai</name>
    <dbReference type="NCBI Taxonomy" id="118060"/>
    <lineage>
        <taxon>Bacteria</taxon>
        <taxon>Bacillati</taxon>
        <taxon>Bacillota</taxon>
        <taxon>Bacilli</taxon>
        <taxon>Lactobacillales</taxon>
        <taxon>Enterococcaceae</taxon>
        <taxon>Enterococcus</taxon>
    </lineage>
</organism>
<dbReference type="KEGG" id="erx:ATZ35_06315"/>
<name>A0A0U2IU47_9ENTE</name>
<keyword evidence="1" id="KW-0732">Signal</keyword>
<evidence type="ECO:0000313" key="2">
    <source>
        <dbReference type="EMBL" id="ALS36782.1"/>
    </source>
</evidence>